<sequence>MSTISGTTAAATIGATRKAGILFAWFTALMIGTACLYLGTIAFAERVAPAMRVYSYPEGRCTIHFIRPLIPWRHNSMGSTPRYIIVFSFTIHTASNQDYQIVGAGMNSTIVTNNDEVQNIVNNYHQNGVYPCWYNPSDPSRVVLYRSMPMLSFIWCSSFVALGLLIMSKSLAHIISGTSSIIQAVIQVYISNKRIKKRKSRIH</sequence>
<keyword evidence="1" id="KW-0472">Membrane</keyword>
<organism evidence="3 4">
    <name type="scientific">Reticulibacter mediterranei</name>
    <dbReference type="NCBI Taxonomy" id="2778369"/>
    <lineage>
        <taxon>Bacteria</taxon>
        <taxon>Bacillati</taxon>
        <taxon>Chloroflexota</taxon>
        <taxon>Ktedonobacteria</taxon>
        <taxon>Ktedonobacterales</taxon>
        <taxon>Reticulibacteraceae</taxon>
        <taxon>Reticulibacter</taxon>
    </lineage>
</organism>
<dbReference type="EMBL" id="BNJK01000001">
    <property type="protein sequence ID" value="GHO93392.1"/>
    <property type="molecule type" value="Genomic_DNA"/>
</dbReference>
<feature type="domain" description="DUF3592" evidence="2">
    <location>
        <begin position="77"/>
        <end position="147"/>
    </location>
</feature>
<evidence type="ECO:0000259" key="2">
    <source>
        <dbReference type="Pfam" id="PF12158"/>
    </source>
</evidence>
<proteinExistence type="predicted"/>
<name>A0A8J3N3Q9_9CHLR</name>
<gene>
    <name evidence="3" type="ORF">KSF_034400</name>
</gene>
<evidence type="ECO:0000313" key="4">
    <source>
        <dbReference type="Proteomes" id="UP000597444"/>
    </source>
</evidence>
<keyword evidence="1" id="KW-1133">Transmembrane helix</keyword>
<reference evidence="3" key="1">
    <citation type="submission" date="2020-10" db="EMBL/GenBank/DDBJ databases">
        <title>Taxonomic study of unclassified bacteria belonging to the class Ktedonobacteria.</title>
        <authorList>
            <person name="Yabe S."/>
            <person name="Wang C.M."/>
            <person name="Zheng Y."/>
            <person name="Sakai Y."/>
            <person name="Cavaletti L."/>
            <person name="Monciardini P."/>
            <person name="Donadio S."/>
        </authorList>
    </citation>
    <scope>NUCLEOTIDE SEQUENCE</scope>
    <source>
        <strain evidence="3">ID150040</strain>
    </source>
</reference>
<keyword evidence="1" id="KW-0812">Transmembrane</keyword>
<protein>
    <recommendedName>
        <fullName evidence="2">DUF3592 domain-containing protein</fullName>
    </recommendedName>
</protein>
<dbReference type="Proteomes" id="UP000597444">
    <property type="component" value="Unassembled WGS sequence"/>
</dbReference>
<keyword evidence="4" id="KW-1185">Reference proteome</keyword>
<comment type="caution">
    <text evidence="3">The sequence shown here is derived from an EMBL/GenBank/DDBJ whole genome shotgun (WGS) entry which is preliminary data.</text>
</comment>
<dbReference type="RefSeq" id="WP_220204178.1">
    <property type="nucleotide sequence ID" value="NZ_BNJK01000001.1"/>
</dbReference>
<dbReference type="Pfam" id="PF12158">
    <property type="entry name" value="DUF3592"/>
    <property type="match status" value="1"/>
</dbReference>
<feature type="transmembrane region" description="Helical" evidence="1">
    <location>
        <begin position="22"/>
        <end position="44"/>
    </location>
</feature>
<evidence type="ECO:0000256" key="1">
    <source>
        <dbReference type="SAM" id="Phobius"/>
    </source>
</evidence>
<dbReference type="AlphaFoldDB" id="A0A8J3N3Q9"/>
<feature type="transmembrane region" description="Helical" evidence="1">
    <location>
        <begin position="150"/>
        <end position="168"/>
    </location>
</feature>
<dbReference type="InterPro" id="IPR021994">
    <property type="entry name" value="DUF3592"/>
</dbReference>
<accession>A0A8J3N3Q9</accession>
<evidence type="ECO:0000313" key="3">
    <source>
        <dbReference type="EMBL" id="GHO93392.1"/>
    </source>
</evidence>